<reference evidence="9" key="1">
    <citation type="submission" date="2021-03" db="EMBL/GenBank/DDBJ databases">
        <title>Plesiomonas shigelloides zfcc0051, isolated from zebrafish feces.</title>
        <authorList>
            <person name="Vanderhoek Z."/>
            <person name="Gaulke C."/>
        </authorList>
    </citation>
    <scope>NUCLEOTIDE SEQUENCE</scope>
    <source>
        <strain evidence="9">Zfcc0051</strain>
    </source>
</reference>
<proteinExistence type="predicted"/>
<evidence type="ECO:0000259" key="8">
    <source>
        <dbReference type="Pfam" id="PF09864"/>
    </source>
</evidence>
<dbReference type="PANTHER" id="PTHR37549:SF1">
    <property type="entry name" value="LIPOPROTEIN LPRI"/>
    <property type="match status" value="1"/>
</dbReference>
<evidence type="ECO:0000313" key="10">
    <source>
        <dbReference type="Proteomes" id="UP000664658"/>
    </source>
</evidence>
<gene>
    <name evidence="9" type="ORF">J2R62_08760</name>
</gene>
<dbReference type="InterPro" id="IPR018660">
    <property type="entry name" value="MliC"/>
</dbReference>
<evidence type="ECO:0000256" key="2">
    <source>
        <dbReference type="ARBA" id="ARBA00023136"/>
    </source>
</evidence>
<dbReference type="Proteomes" id="UP000664658">
    <property type="component" value="Unassembled WGS sequence"/>
</dbReference>
<feature type="signal peptide" evidence="6">
    <location>
        <begin position="1"/>
        <end position="19"/>
    </location>
</feature>
<feature type="chain" id="PRO_5034593396" evidence="6">
    <location>
        <begin position="20"/>
        <end position="261"/>
    </location>
</feature>
<feature type="domain" description="Lysozyme inhibitor LprI-like N-terminal" evidence="7">
    <location>
        <begin position="27"/>
        <end position="81"/>
    </location>
</feature>
<comment type="caution">
    <text evidence="9">The sequence shown here is derived from an EMBL/GenBank/DDBJ whole genome shotgun (WGS) entry which is preliminary data.</text>
</comment>
<evidence type="ECO:0000259" key="7">
    <source>
        <dbReference type="Pfam" id="PF07007"/>
    </source>
</evidence>
<dbReference type="Pfam" id="PF07007">
    <property type="entry name" value="LprI"/>
    <property type="match status" value="1"/>
</dbReference>
<dbReference type="EMBL" id="JAFNAA010000008">
    <property type="protein sequence ID" value="MBO1108310.1"/>
    <property type="molecule type" value="Genomic_DNA"/>
</dbReference>
<dbReference type="SUPFAM" id="SSF141488">
    <property type="entry name" value="YdhA-like"/>
    <property type="match status" value="1"/>
</dbReference>
<dbReference type="GO" id="GO:0005576">
    <property type="term" value="C:extracellular region"/>
    <property type="evidence" value="ECO:0007669"/>
    <property type="project" value="TreeGrafter"/>
</dbReference>
<feature type="compositionally biased region" description="Low complexity" evidence="5">
    <location>
        <begin position="220"/>
        <end position="242"/>
    </location>
</feature>
<dbReference type="InterPro" id="IPR036328">
    <property type="entry name" value="MliC_sf"/>
</dbReference>
<dbReference type="PANTHER" id="PTHR37549">
    <property type="entry name" value="LIPOPROTEIN LPRI"/>
    <property type="match status" value="1"/>
</dbReference>
<evidence type="ECO:0000256" key="6">
    <source>
        <dbReference type="SAM" id="SignalP"/>
    </source>
</evidence>
<dbReference type="InterPro" id="IPR009739">
    <property type="entry name" value="LprI-like_N"/>
</dbReference>
<protein>
    <submittedName>
        <fullName evidence="9">MliC family protein</fullName>
    </submittedName>
</protein>
<dbReference type="InterPro" id="IPR052755">
    <property type="entry name" value="Lysozyme_Inhibitor_LprI"/>
</dbReference>
<keyword evidence="3" id="KW-0564">Palmitate</keyword>
<dbReference type="Pfam" id="PF09864">
    <property type="entry name" value="MliC"/>
    <property type="match status" value="1"/>
</dbReference>
<evidence type="ECO:0000256" key="5">
    <source>
        <dbReference type="SAM" id="MobiDB-lite"/>
    </source>
</evidence>
<dbReference type="RefSeq" id="WP_207542058.1">
    <property type="nucleotide sequence ID" value="NZ_JAFNAA010000008.1"/>
</dbReference>
<keyword evidence="4" id="KW-0449">Lipoprotein</keyword>
<sequence length="261" mass="27811">MKRSAGLFILGICSMPVLAHTPVIDCKTSSGSVEKLICSDPALAALDQKMAKVYQEAVAKGTDSAWLKATQRGWIKGRNECWKSSDLPACTRQNYQLRIAELQVKYQLSQPLAPVVYSCKGRPDPVTVTFYNETKPQAANITLDSSGEPDSQVVSFIQPSGSGIRYGGVNTQYDVLFWGKGEAAALTINGTEYACQVSEQTAVSSTSKKVEATPASNTQVESTPSASSPSKSASEPVKSVPVTESSAPKAPKAQVEQSTKP</sequence>
<dbReference type="Gene3D" id="2.40.128.200">
    <property type="match status" value="1"/>
</dbReference>
<accession>A0A8I2B4U9</accession>
<keyword evidence="2" id="KW-0472">Membrane</keyword>
<name>A0A8I2B4U9_PLESH</name>
<evidence type="ECO:0000256" key="3">
    <source>
        <dbReference type="ARBA" id="ARBA00023139"/>
    </source>
</evidence>
<organism evidence="9 10">
    <name type="scientific">Plesiomonas shigelloides</name>
    <name type="common">Aeromonas shigelloides</name>
    <dbReference type="NCBI Taxonomy" id="703"/>
    <lineage>
        <taxon>Bacteria</taxon>
        <taxon>Pseudomonadati</taxon>
        <taxon>Pseudomonadota</taxon>
        <taxon>Gammaproteobacteria</taxon>
        <taxon>Enterobacterales</taxon>
        <taxon>Enterobacteriaceae</taxon>
        <taxon>Plesiomonas</taxon>
    </lineage>
</organism>
<dbReference type="AlphaFoldDB" id="A0A8I2B4U9"/>
<evidence type="ECO:0000256" key="4">
    <source>
        <dbReference type="ARBA" id="ARBA00023288"/>
    </source>
</evidence>
<evidence type="ECO:0000256" key="1">
    <source>
        <dbReference type="ARBA" id="ARBA00022729"/>
    </source>
</evidence>
<evidence type="ECO:0000313" key="9">
    <source>
        <dbReference type="EMBL" id="MBO1108310.1"/>
    </source>
</evidence>
<feature type="domain" description="C-type lysozyme inhibitor" evidence="8">
    <location>
        <begin position="117"/>
        <end position="192"/>
    </location>
</feature>
<feature type="region of interest" description="Disordered" evidence="5">
    <location>
        <begin position="204"/>
        <end position="261"/>
    </location>
</feature>
<keyword evidence="1 6" id="KW-0732">Signal</keyword>